<organism evidence="2 3">
    <name type="scientific">Micromonospora auratinigra</name>
    <dbReference type="NCBI Taxonomy" id="261654"/>
    <lineage>
        <taxon>Bacteria</taxon>
        <taxon>Bacillati</taxon>
        <taxon>Actinomycetota</taxon>
        <taxon>Actinomycetes</taxon>
        <taxon>Micromonosporales</taxon>
        <taxon>Micromonosporaceae</taxon>
        <taxon>Micromonospora</taxon>
    </lineage>
</organism>
<dbReference type="STRING" id="261654.GA0070611_4788"/>
<dbReference type="AlphaFoldDB" id="A0A1A9A2Q4"/>
<feature type="region of interest" description="Disordered" evidence="1">
    <location>
        <begin position="257"/>
        <end position="277"/>
    </location>
</feature>
<name>A0A1A9A2Q4_9ACTN</name>
<reference evidence="3" key="1">
    <citation type="submission" date="2016-06" db="EMBL/GenBank/DDBJ databases">
        <authorList>
            <person name="Varghese N."/>
            <person name="Submissions Spin"/>
        </authorList>
    </citation>
    <scope>NUCLEOTIDE SEQUENCE [LARGE SCALE GENOMIC DNA]</scope>
    <source>
        <strain evidence="3">DSM 44815</strain>
    </source>
</reference>
<dbReference type="InterPro" id="IPR027417">
    <property type="entry name" value="P-loop_NTPase"/>
</dbReference>
<evidence type="ECO:0000256" key="1">
    <source>
        <dbReference type="SAM" id="MobiDB-lite"/>
    </source>
</evidence>
<feature type="compositionally biased region" description="Low complexity" evidence="1">
    <location>
        <begin position="261"/>
        <end position="271"/>
    </location>
</feature>
<dbReference type="EMBL" id="LT594323">
    <property type="protein sequence ID" value="SBT50476.1"/>
    <property type="molecule type" value="Genomic_DNA"/>
</dbReference>
<dbReference type="Gene3D" id="3.40.50.300">
    <property type="entry name" value="P-loop containing nucleotide triphosphate hydrolases"/>
    <property type="match status" value="1"/>
</dbReference>
<dbReference type="PATRIC" id="fig|261654.4.peg.4855"/>
<dbReference type="OrthoDB" id="5243870at2"/>
<dbReference type="Proteomes" id="UP000199385">
    <property type="component" value="Chromosome I"/>
</dbReference>
<gene>
    <name evidence="2" type="ORF">GA0070611_4788</name>
</gene>
<sequence length="277" mass="28943">MAIIALVSAKGSPGVTTAALAAALSWHRRLVLAECDPAGGSILAGYLGGALDGPRGIGELAVGELRDGNLETAFWSQLVDLDAPKRERLLLPGVVDPAQAGSLSPLWQRFADFFTGLERGVPPYDVLVDCGRLQVGGPPWPLLRAAAVVLLVTRAQLPDLSATRATVRAIERDFAEHRVPPGTLRLLVVGDGHGNSEISKALRLPVIARLPQDPRTAEVLALGGTIRAGRPLMRAAGALEVPVRALLDRQRARLTWPGSAPPRAVAAPTAPGVSGAV</sequence>
<dbReference type="RefSeq" id="WP_091668308.1">
    <property type="nucleotide sequence ID" value="NZ_LT594323.1"/>
</dbReference>
<accession>A0A1A9A2Q4</accession>
<proteinExistence type="predicted"/>
<keyword evidence="3" id="KW-1185">Reference proteome</keyword>
<evidence type="ECO:0000313" key="2">
    <source>
        <dbReference type="EMBL" id="SBT50476.1"/>
    </source>
</evidence>
<evidence type="ECO:0000313" key="3">
    <source>
        <dbReference type="Proteomes" id="UP000199385"/>
    </source>
</evidence>
<protein>
    <submittedName>
        <fullName evidence="2">Cellulose biosynthesis protein BcsQ</fullName>
    </submittedName>
</protein>
<dbReference type="SUPFAM" id="SSF52540">
    <property type="entry name" value="P-loop containing nucleoside triphosphate hydrolases"/>
    <property type="match status" value="1"/>
</dbReference>